<organism evidence="3 4">
    <name type="scientific">Euroglyphus maynei</name>
    <name type="common">Mayne's house dust mite</name>
    <dbReference type="NCBI Taxonomy" id="6958"/>
    <lineage>
        <taxon>Eukaryota</taxon>
        <taxon>Metazoa</taxon>
        <taxon>Ecdysozoa</taxon>
        <taxon>Arthropoda</taxon>
        <taxon>Chelicerata</taxon>
        <taxon>Arachnida</taxon>
        <taxon>Acari</taxon>
        <taxon>Acariformes</taxon>
        <taxon>Sarcoptiformes</taxon>
        <taxon>Astigmata</taxon>
        <taxon>Psoroptidia</taxon>
        <taxon>Analgoidea</taxon>
        <taxon>Pyroglyphidae</taxon>
        <taxon>Pyroglyphinae</taxon>
        <taxon>Euroglyphus</taxon>
    </lineage>
</organism>
<dbReference type="GO" id="GO:0019898">
    <property type="term" value="C:extrinsic component of membrane"/>
    <property type="evidence" value="ECO:0007669"/>
    <property type="project" value="TreeGrafter"/>
</dbReference>
<dbReference type="Gene3D" id="1.20.900.10">
    <property type="entry name" value="Dbl homology (DH) domain"/>
    <property type="match status" value="1"/>
</dbReference>
<dbReference type="AlphaFoldDB" id="A0A1Y3B957"/>
<reference evidence="3 4" key="1">
    <citation type="submission" date="2017-03" db="EMBL/GenBank/DDBJ databases">
        <title>Genome Survey of Euroglyphus maynei.</title>
        <authorList>
            <person name="Arlian L.G."/>
            <person name="Morgan M.S."/>
            <person name="Rider S.D."/>
        </authorList>
    </citation>
    <scope>NUCLEOTIDE SEQUENCE [LARGE SCALE GENOMIC DNA]</scope>
    <source>
        <strain evidence="3">Arlian Lab</strain>
        <tissue evidence="3">Whole body</tissue>
    </source>
</reference>
<keyword evidence="4" id="KW-1185">Reference proteome</keyword>
<evidence type="ECO:0000313" key="3">
    <source>
        <dbReference type="EMBL" id="OTF77411.1"/>
    </source>
</evidence>
<dbReference type="PROSITE" id="PS50010">
    <property type="entry name" value="DH_2"/>
    <property type="match status" value="1"/>
</dbReference>
<dbReference type="OrthoDB" id="10256089at2759"/>
<dbReference type="EMBL" id="MUJZ01032700">
    <property type="protein sequence ID" value="OTF77411.1"/>
    <property type="molecule type" value="Genomic_DNA"/>
</dbReference>
<accession>A0A1Y3B957</accession>
<feature type="domain" description="DH" evidence="2">
    <location>
        <begin position="1"/>
        <end position="93"/>
    </location>
</feature>
<dbReference type="PANTHER" id="PTHR22826">
    <property type="entry name" value="RHO GUANINE EXCHANGE FACTOR-RELATED"/>
    <property type="match status" value="1"/>
</dbReference>
<dbReference type="SUPFAM" id="SSF48065">
    <property type="entry name" value="DBL homology domain (DH-domain)"/>
    <property type="match status" value="1"/>
</dbReference>
<dbReference type="PANTHER" id="PTHR22826:SF106">
    <property type="entry name" value="TRIO, ISOFORM A"/>
    <property type="match status" value="1"/>
</dbReference>
<dbReference type="GO" id="GO:0005085">
    <property type="term" value="F:guanyl-nucleotide exchange factor activity"/>
    <property type="evidence" value="ECO:0007669"/>
    <property type="project" value="UniProtKB-KW"/>
</dbReference>
<feature type="non-terminal residue" evidence="3">
    <location>
        <position position="93"/>
    </location>
</feature>
<dbReference type="GO" id="GO:0007411">
    <property type="term" value="P:axon guidance"/>
    <property type="evidence" value="ECO:0007669"/>
    <property type="project" value="TreeGrafter"/>
</dbReference>
<dbReference type="Proteomes" id="UP000194236">
    <property type="component" value="Unassembled WGS sequence"/>
</dbReference>
<sequence>MFRCTDNSTIDNIQIPDDLKGGGKYKIIFGNIENIHEWHKDYFLPELNRCVEEPIRLGKIFRKYERRLHMYVVYCQNKPLSEAVVSDHFEFFE</sequence>
<evidence type="ECO:0000256" key="1">
    <source>
        <dbReference type="ARBA" id="ARBA00022658"/>
    </source>
</evidence>
<keyword evidence="1" id="KW-0344">Guanine-nucleotide releasing factor</keyword>
<evidence type="ECO:0000313" key="4">
    <source>
        <dbReference type="Proteomes" id="UP000194236"/>
    </source>
</evidence>
<name>A0A1Y3B957_EURMA</name>
<evidence type="ECO:0000259" key="2">
    <source>
        <dbReference type="PROSITE" id="PS50010"/>
    </source>
</evidence>
<dbReference type="InterPro" id="IPR035899">
    <property type="entry name" value="DBL_dom_sf"/>
</dbReference>
<dbReference type="InterPro" id="IPR000219">
    <property type="entry name" value="DH_dom"/>
</dbReference>
<gene>
    <name evidence="3" type="ORF">BLA29_013811</name>
</gene>
<dbReference type="InterPro" id="IPR051336">
    <property type="entry name" value="RhoGEF_Guanine_NuclExch_SF"/>
</dbReference>
<proteinExistence type="predicted"/>
<comment type="caution">
    <text evidence="3">The sequence shown here is derived from an EMBL/GenBank/DDBJ whole genome shotgun (WGS) entry which is preliminary data.</text>
</comment>
<dbReference type="Pfam" id="PF00621">
    <property type="entry name" value="RhoGEF"/>
    <property type="match status" value="1"/>
</dbReference>
<protein>
    <recommendedName>
        <fullName evidence="2">DH domain-containing protein</fullName>
    </recommendedName>
</protein>
<dbReference type="GO" id="GO:0005737">
    <property type="term" value="C:cytoplasm"/>
    <property type="evidence" value="ECO:0007669"/>
    <property type="project" value="TreeGrafter"/>
</dbReference>